<dbReference type="InterPro" id="IPR019587">
    <property type="entry name" value="Polyketide_cyclase/dehydratase"/>
</dbReference>
<dbReference type="AlphaFoldDB" id="A0A8J2U973"/>
<protein>
    <recommendedName>
        <fullName evidence="3">Polyketide cyclase</fullName>
    </recommendedName>
</protein>
<keyword evidence="2" id="KW-1185">Reference proteome</keyword>
<dbReference type="RefSeq" id="WP_188928810.1">
    <property type="nucleotide sequence ID" value="NZ_BMJC01000001.1"/>
</dbReference>
<dbReference type="Proteomes" id="UP000607559">
    <property type="component" value="Unassembled WGS sequence"/>
</dbReference>
<name>A0A8J2U973_9BACT</name>
<evidence type="ECO:0008006" key="3">
    <source>
        <dbReference type="Google" id="ProtNLM"/>
    </source>
</evidence>
<dbReference type="SUPFAM" id="SSF55961">
    <property type="entry name" value="Bet v1-like"/>
    <property type="match status" value="1"/>
</dbReference>
<accession>A0A8J2U973</accession>
<comment type="caution">
    <text evidence="1">The sequence shown here is derived from an EMBL/GenBank/DDBJ whole genome shotgun (WGS) entry which is preliminary data.</text>
</comment>
<reference evidence="1" key="1">
    <citation type="journal article" date="2014" name="Int. J. Syst. Evol. Microbiol.">
        <title>Complete genome sequence of Corynebacterium casei LMG S-19264T (=DSM 44701T), isolated from a smear-ripened cheese.</title>
        <authorList>
            <consortium name="US DOE Joint Genome Institute (JGI-PGF)"/>
            <person name="Walter F."/>
            <person name="Albersmeier A."/>
            <person name="Kalinowski J."/>
            <person name="Ruckert C."/>
        </authorList>
    </citation>
    <scope>NUCLEOTIDE SEQUENCE</scope>
    <source>
        <strain evidence="1">CGMCC 1.15448</strain>
    </source>
</reference>
<evidence type="ECO:0000313" key="2">
    <source>
        <dbReference type="Proteomes" id="UP000607559"/>
    </source>
</evidence>
<sequence length="171" mass="19839">MRFVKFFIFFVVTFFLVLMALSLLVPAHLHISRVINVAKPRSSVTGVIGDLRTWDEWNGFIRNTPLTHKQYSIPASGKGAWLSSDELTIRETAVDTDGVALQWDLKGGKRYVGGFDLLSVNRDSLTIQWWFNFDFRWYPWEKLGVFVYDRKLGPIMEESLDSLKLFLEKSR</sequence>
<proteinExistence type="predicted"/>
<gene>
    <name evidence="1" type="ORF">GCM10011511_08140</name>
</gene>
<organism evidence="1 2">
    <name type="scientific">Puia dinghuensis</name>
    <dbReference type="NCBI Taxonomy" id="1792502"/>
    <lineage>
        <taxon>Bacteria</taxon>
        <taxon>Pseudomonadati</taxon>
        <taxon>Bacteroidota</taxon>
        <taxon>Chitinophagia</taxon>
        <taxon>Chitinophagales</taxon>
        <taxon>Chitinophagaceae</taxon>
        <taxon>Puia</taxon>
    </lineage>
</organism>
<dbReference type="EMBL" id="BMJC01000001">
    <property type="protein sequence ID" value="GGA87350.1"/>
    <property type="molecule type" value="Genomic_DNA"/>
</dbReference>
<evidence type="ECO:0000313" key="1">
    <source>
        <dbReference type="EMBL" id="GGA87350.1"/>
    </source>
</evidence>
<reference evidence="1" key="2">
    <citation type="submission" date="2020-09" db="EMBL/GenBank/DDBJ databases">
        <authorList>
            <person name="Sun Q."/>
            <person name="Zhou Y."/>
        </authorList>
    </citation>
    <scope>NUCLEOTIDE SEQUENCE</scope>
    <source>
        <strain evidence="1">CGMCC 1.15448</strain>
    </source>
</reference>
<dbReference type="Pfam" id="PF10604">
    <property type="entry name" value="Polyketide_cyc2"/>
    <property type="match status" value="1"/>
</dbReference>